<dbReference type="Proteomes" id="UP001320209">
    <property type="component" value="Chromosome"/>
</dbReference>
<feature type="compositionally biased region" description="Basic and acidic residues" evidence="1">
    <location>
        <begin position="255"/>
        <end position="274"/>
    </location>
</feature>
<dbReference type="EMBL" id="AP025225">
    <property type="protein sequence ID" value="BDB96061.1"/>
    <property type="molecule type" value="Genomic_DNA"/>
</dbReference>
<feature type="region of interest" description="Disordered" evidence="1">
    <location>
        <begin position="247"/>
        <end position="289"/>
    </location>
</feature>
<protein>
    <submittedName>
        <fullName evidence="2">Uncharacterized protein</fullName>
    </submittedName>
</protein>
<accession>A0ABN6L6D3</accession>
<sequence length="289" mass="33287">MSVAAIVDARAAKHNEKKQFTYTELHLKRVSYIQKTQNLRDKLDPKIKEFLKRQEDFEKKKRNLQKIALKANSYTFKPQINKLSNGIIEKNRKKSKIDLSKNRAASLKKLQKENKSPLQLAKILDTRLGFNNREPSKDVRSSIEKAQQQTISFRCYLQACNSEHPKTPTSGLSDVSMGFLEKTRAELQALHDYIQGQRSVAHENYDDIKNRINSLQKQINPLNHDSNNVITYGSPKNSNVSRKLDFRASSGKANRQIEPERLDTPLLEGSEKKYNPTKTFYNPSNINQN</sequence>
<proteinExistence type="predicted"/>
<name>A0ABN6L6D3_9PROT</name>
<gene>
    <name evidence="2" type="ORF">HYD_1940</name>
</gene>
<reference evidence="2" key="1">
    <citation type="submission" date="2021-10" db="EMBL/GenBank/DDBJ databases">
        <title>Genome Sequence of The Candidatus Hydrogeosomobacter endosymbioticus, an Intracellular Bacterial Symbiont of the Anaerobic Ciliate GW7.</title>
        <authorList>
            <person name="Shiohama Y."/>
            <person name="Shinzato N."/>
        </authorList>
    </citation>
    <scope>NUCLEOTIDE SEQUENCE [LARGE SCALE GENOMIC DNA]</scope>
    <source>
        <strain evidence="2">200920</strain>
    </source>
</reference>
<evidence type="ECO:0000256" key="1">
    <source>
        <dbReference type="SAM" id="MobiDB-lite"/>
    </source>
</evidence>
<keyword evidence="3" id="KW-1185">Reference proteome</keyword>
<feature type="compositionally biased region" description="Polar residues" evidence="1">
    <location>
        <begin position="276"/>
        <end position="289"/>
    </location>
</feature>
<evidence type="ECO:0000313" key="2">
    <source>
        <dbReference type="EMBL" id="BDB96061.1"/>
    </source>
</evidence>
<organism evidence="2 3">
    <name type="scientific">Candidatus Hydrogenosomobacter endosymbioticus</name>
    <dbReference type="NCBI Taxonomy" id="2558174"/>
    <lineage>
        <taxon>Bacteria</taxon>
        <taxon>Pseudomonadati</taxon>
        <taxon>Pseudomonadota</taxon>
        <taxon>Alphaproteobacteria</taxon>
        <taxon>Holosporales</taxon>
        <taxon>Holosporaceae</taxon>
        <taxon>Candidatus Hydrogenosomobacter</taxon>
    </lineage>
</organism>
<evidence type="ECO:0000313" key="3">
    <source>
        <dbReference type="Proteomes" id="UP001320209"/>
    </source>
</evidence>